<name>A0A150N0S2_9BACL</name>
<dbReference type="EMBL" id="LQYW01000053">
    <property type="protein sequence ID" value="KYD30315.1"/>
    <property type="molecule type" value="Genomic_DNA"/>
</dbReference>
<evidence type="ECO:0000313" key="2">
    <source>
        <dbReference type="Proteomes" id="UP000075324"/>
    </source>
</evidence>
<accession>A0A150N0S2</accession>
<protein>
    <submittedName>
        <fullName evidence="1">Uncharacterized protein</fullName>
    </submittedName>
</protein>
<organism evidence="1 2">
    <name type="scientific">Parageobacillus toebii</name>
    <dbReference type="NCBI Taxonomy" id="153151"/>
    <lineage>
        <taxon>Bacteria</taxon>
        <taxon>Bacillati</taxon>
        <taxon>Bacillota</taxon>
        <taxon>Bacilli</taxon>
        <taxon>Bacillales</taxon>
        <taxon>Anoxybacillaceae</taxon>
        <taxon>Parageobacillus</taxon>
    </lineage>
</organism>
<dbReference type="RefSeq" id="WP_062678039.1">
    <property type="nucleotide sequence ID" value="NZ_LQYW01000053.1"/>
</dbReference>
<sequence length="204" mass="24292">MKQEEFIQSYWTYYLTLEADFMSTLRYVELNEENFSTFSVEYVKQYQTICSELDVLCKKLCNLLVPTKNPNKMPEYTEIILINYPEIPKKQIKTKNNIILKPWSQWKHTPKYQSPNWWSNYNNVKHNRFGQDEEGNIYFKQANLGNVLNALAGLFTLEMYGYKKISEDQKEKVTIPLPKSQLFELIDWEPNIVPFDSSKVIFEI</sequence>
<proteinExistence type="predicted"/>
<dbReference type="AlphaFoldDB" id="A0A150N0S2"/>
<gene>
    <name evidence="1" type="ORF">B4110_3703</name>
</gene>
<evidence type="ECO:0000313" key="1">
    <source>
        <dbReference type="EMBL" id="KYD30315.1"/>
    </source>
</evidence>
<dbReference type="Proteomes" id="UP000075324">
    <property type="component" value="Unassembled WGS sequence"/>
</dbReference>
<reference evidence="1 2" key="1">
    <citation type="submission" date="2016-01" db="EMBL/GenBank/DDBJ databases">
        <title>Draft Genome Sequences of Seven Thermophilic Sporeformers Isolated from Foods.</title>
        <authorList>
            <person name="Berendsen E.M."/>
            <person name="Wells-Bennik M.H."/>
            <person name="Krawcyk A.O."/>
            <person name="De Jong A."/>
            <person name="Holsappel S."/>
            <person name="Eijlander R.T."/>
            <person name="Kuipers O.P."/>
        </authorList>
    </citation>
    <scope>NUCLEOTIDE SEQUENCE [LARGE SCALE GENOMIC DNA]</scope>
    <source>
        <strain evidence="1 2">B4110</strain>
    </source>
</reference>
<comment type="caution">
    <text evidence="1">The sequence shown here is derived from an EMBL/GenBank/DDBJ whole genome shotgun (WGS) entry which is preliminary data.</text>
</comment>
<dbReference type="PATRIC" id="fig|153151.4.peg.3245"/>